<dbReference type="EMBL" id="ML211116">
    <property type="protein sequence ID" value="TFK88339.1"/>
    <property type="molecule type" value="Genomic_DNA"/>
</dbReference>
<organism evidence="1 2">
    <name type="scientific">Polyporus arcularius HHB13444</name>
    <dbReference type="NCBI Taxonomy" id="1314778"/>
    <lineage>
        <taxon>Eukaryota</taxon>
        <taxon>Fungi</taxon>
        <taxon>Dikarya</taxon>
        <taxon>Basidiomycota</taxon>
        <taxon>Agaricomycotina</taxon>
        <taxon>Agaricomycetes</taxon>
        <taxon>Polyporales</taxon>
        <taxon>Polyporaceae</taxon>
        <taxon>Polyporus</taxon>
    </lineage>
</organism>
<name>A0A5C3PHI6_9APHY</name>
<sequence>MADVADRGYIEESAVISTRYLEQRAVMTRRKEVDDSTVRNSASLDLGEPDVLELLVLARWEARLTTAGRFAIVSYI</sequence>
<accession>A0A5C3PHI6</accession>
<evidence type="ECO:0000313" key="2">
    <source>
        <dbReference type="Proteomes" id="UP000308197"/>
    </source>
</evidence>
<proteinExistence type="predicted"/>
<dbReference type="AlphaFoldDB" id="A0A5C3PHI6"/>
<dbReference type="Proteomes" id="UP000308197">
    <property type="component" value="Unassembled WGS sequence"/>
</dbReference>
<keyword evidence="2" id="KW-1185">Reference proteome</keyword>
<protein>
    <submittedName>
        <fullName evidence="1">Uncharacterized protein</fullName>
    </submittedName>
</protein>
<gene>
    <name evidence="1" type="ORF">K466DRAFT_76036</name>
</gene>
<evidence type="ECO:0000313" key="1">
    <source>
        <dbReference type="EMBL" id="TFK88339.1"/>
    </source>
</evidence>
<reference evidence="1 2" key="1">
    <citation type="journal article" date="2019" name="Nat. Ecol. Evol.">
        <title>Megaphylogeny resolves global patterns of mushroom evolution.</title>
        <authorList>
            <person name="Varga T."/>
            <person name="Krizsan K."/>
            <person name="Foldi C."/>
            <person name="Dima B."/>
            <person name="Sanchez-Garcia M."/>
            <person name="Sanchez-Ramirez S."/>
            <person name="Szollosi G.J."/>
            <person name="Szarkandi J.G."/>
            <person name="Papp V."/>
            <person name="Albert L."/>
            <person name="Andreopoulos W."/>
            <person name="Angelini C."/>
            <person name="Antonin V."/>
            <person name="Barry K.W."/>
            <person name="Bougher N.L."/>
            <person name="Buchanan P."/>
            <person name="Buyck B."/>
            <person name="Bense V."/>
            <person name="Catcheside P."/>
            <person name="Chovatia M."/>
            <person name="Cooper J."/>
            <person name="Damon W."/>
            <person name="Desjardin D."/>
            <person name="Finy P."/>
            <person name="Geml J."/>
            <person name="Haridas S."/>
            <person name="Hughes K."/>
            <person name="Justo A."/>
            <person name="Karasinski D."/>
            <person name="Kautmanova I."/>
            <person name="Kiss B."/>
            <person name="Kocsube S."/>
            <person name="Kotiranta H."/>
            <person name="LaButti K.M."/>
            <person name="Lechner B.E."/>
            <person name="Liimatainen K."/>
            <person name="Lipzen A."/>
            <person name="Lukacs Z."/>
            <person name="Mihaltcheva S."/>
            <person name="Morgado L.N."/>
            <person name="Niskanen T."/>
            <person name="Noordeloos M.E."/>
            <person name="Ohm R.A."/>
            <person name="Ortiz-Santana B."/>
            <person name="Ovrebo C."/>
            <person name="Racz N."/>
            <person name="Riley R."/>
            <person name="Savchenko A."/>
            <person name="Shiryaev A."/>
            <person name="Soop K."/>
            <person name="Spirin V."/>
            <person name="Szebenyi C."/>
            <person name="Tomsovsky M."/>
            <person name="Tulloss R.E."/>
            <person name="Uehling J."/>
            <person name="Grigoriev I.V."/>
            <person name="Vagvolgyi C."/>
            <person name="Papp T."/>
            <person name="Martin F.M."/>
            <person name="Miettinen O."/>
            <person name="Hibbett D.S."/>
            <person name="Nagy L.G."/>
        </authorList>
    </citation>
    <scope>NUCLEOTIDE SEQUENCE [LARGE SCALE GENOMIC DNA]</scope>
    <source>
        <strain evidence="1 2">HHB13444</strain>
    </source>
</reference>
<dbReference type="InParanoid" id="A0A5C3PHI6"/>